<evidence type="ECO:0000313" key="6">
    <source>
        <dbReference type="EMBL" id="MCV9387317.1"/>
    </source>
</evidence>
<comment type="similarity">
    <text evidence="3">Belongs to the peptidase C56 family. HSP31-like subfamily.</text>
</comment>
<dbReference type="PANTHER" id="PTHR48094:SF11">
    <property type="entry name" value="GLUTATHIONE-INDEPENDENT GLYOXALASE HSP31-RELATED"/>
    <property type="match status" value="1"/>
</dbReference>
<accession>A0ABT3CUK2</accession>
<feature type="domain" description="DJ-1/PfpI" evidence="5">
    <location>
        <begin position="82"/>
        <end position="208"/>
    </location>
</feature>
<dbReference type="InterPro" id="IPR050325">
    <property type="entry name" value="Prot/Nucl_acid_deglycase"/>
</dbReference>
<evidence type="ECO:0000313" key="7">
    <source>
        <dbReference type="Proteomes" id="UP001300692"/>
    </source>
</evidence>
<dbReference type="InterPro" id="IPR029062">
    <property type="entry name" value="Class_I_gatase-like"/>
</dbReference>
<keyword evidence="4" id="KW-0472">Membrane</keyword>
<evidence type="ECO:0000256" key="1">
    <source>
        <dbReference type="ARBA" id="ARBA00023016"/>
    </source>
</evidence>
<sequence>MSRFKIILKRSLVTILGLVLIVFLFGYWFFSLIPAPDKENNIRLSQVQSIPYLNENPVEYRGRILAVVTSAGTMGSSGKPTGYELTELSRAYYVFQANGWEVDVASPKGGEPPVIIDDEDMGIYDYAFLNDAAAQYKIRHTLAMSDVEPSRYDAIYFAGGKGAMYDFPDNPHIQSVVKAFDQSGKVMGAVCHGPAALVNVRLEGGRSMLADRKVCGFTNEEELFLIPDAQTIFPFLLEDKLADCGAHFQEGQMYLENVVQDQNLITGQNPWSTWTMAETMVKALGYPPKSRIKTPEENTIQVLGIFHTQGYESAKSRISTMMHEGRALDRTLLAMHSIVAAMQWDLVKTIKLIALLKHAKDEFEQ</sequence>
<dbReference type="Proteomes" id="UP001300692">
    <property type="component" value="Unassembled WGS sequence"/>
</dbReference>
<keyword evidence="4" id="KW-1133">Transmembrane helix</keyword>
<dbReference type="InterPro" id="IPR002818">
    <property type="entry name" value="DJ-1/PfpI"/>
</dbReference>
<dbReference type="Pfam" id="PF01965">
    <property type="entry name" value="DJ-1_PfpI"/>
    <property type="match status" value="1"/>
</dbReference>
<keyword evidence="4" id="KW-0812">Transmembrane</keyword>
<keyword evidence="6" id="KW-0315">Glutamine amidotransferase</keyword>
<keyword evidence="7" id="KW-1185">Reference proteome</keyword>
<gene>
    <name evidence="6" type="ORF">N7U62_11625</name>
</gene>
<comment type="caution">
    <text evidence="6">The sequence shown here is derived from an EMBL/GenBank/DDBJ whole genome shotgun (WGS) entry which is preliminary data.</text>
</comment>
<name>A0ABT3CUK2_9BACT</name>
<dbReference type="EMBL" id="JAOYOD010000001">
    <property type="protein sequence ID" value="MCV9387317.1"/>
    <property type="molecule type" value="Genomic_DNA"/>
</dbReference>
<evidence type="ECO:0000256" key="4">
    <source>
        <dbReference type="SAM" id="Phobius"/>
    </source>
</evidence>
<reference evidence="6 7" key="1">
    <citation type="submission" date="2022-10" db="EMBL/GenBank/DDBJ databases">
        <title>Comparative genomics and taxonomic characterization of three novel marine species of genus Reichenbachiella exhibiting antioxidant and polysaccharide degradation activities.</title>
        <authorList>
            <person name="Muhammad N."/>
            <person name="Lee Y.-J."/>
            <person name="Ko J."/>
            <person name="Kim S.-G."/>
        </authorList>
    </citation>
    <scope>NUCLEOTIDE SEQUENCE [LARGE SCALE GENOMIC DNA]</scope>
    <source>
        <strain evidence="6 7">ABR2-5</strain>
    </source>
</reference>
<feature type="transmembrane region" description="Helical" evidence="4">
    <location>
        <begin position="12"/>
        <end position="30"/>
    </location>
</feature>
<dbReference type="SUPFAM" id="SSF52317">
    <property type="entry name" value="Class I glutamine amidotransferase-like"/>
    <property type="match status" value="1"/>
</dbReference>
<keyword evidence="1" id="KW-0346">Stress response</keyword>
<evidence type="ECO:0000259" key="5">
    <source>
        <dbReference type="Pfam" id="PF01965"/>
    </source>
</evidence>
<keyword evidence="2" id="KW-0456">Lyase</keyword>
<dbReference type="PANTHER" id="PTHR48094">
    <property type="entry name" value="PROTEIN/NUCLEIC ACID DEGLYCASE DJ-1-RELATED"/>
    <property type="match status" value="1"/>
</dbReference>
<dbReference type="CDD" id="cd03141">
    <property type="entry name" value="GATase1_Hsp31_like"/>
    <property type="match status" value="1"/>
</dbReference>
<protein>
    <submittedName>
        <fullName evidence="6">Type 1 glutamine amidotransferase domain-containing protein</fullName>
    </submittedName>
</protein>
<dbReference type="RefSeq" id="WP_264138141.1">
    <property type="nucleotide sequence ID" value="NZ_JAOYOD010000001.1"/>
</dbReference>
<evidence type="ECO:0000256" key="2">
    <source>
        <dbReference type="ARBA" id="ARBA00023239"/>
    </source>
</evidence>
<proteinExistence type="inferred from homology"/>
<evidence type="ECO:0000256" key="3">
    <source>
        <dbReference type="ARBA" id="ARBA00038493"/>
    </source>
</evidence>
<organism evidence="6 7">
    <name type="scientific">Reichenbachiella ulvae</name>
    <dbReference type="NCBI Taxonomy" id="2980104"/>
    <lineage>
        <taxon>Bacteria</taxon>
        <taxon>Pseudomonadati</taxon>
        <taxon>Bacteroidota</taxon>
        <taxon>Cytophagia</taxon>
        <taxon>Cytophagales</taxon>
        <taxon>Reichenbachiellaceae</taxon>
        <taxon>Reichenbachiella</taxon>
    </lineage>
</organism>
<dbReference type="Gene3D" id="3.40.50.880">
    <property type="match status" value="1"/>
</dbReference>